<proteinExistence type="predicted"/>
<evidence type="ECO:0000313" key="3">
    <source>
        <dbReference type="Proteomes" id="UP000094527"/>
    </source>
</evidence>
<evidence type="ECO:0000313" key="2">
    <source>
        <dbReference type="EMBL" id="ODN03374.1"/>
    </source>
</evidence>
<feature type="region of interest" description="Disordered" evidence="1">
    <location>
        <begin position="288"/>
        <end position="329"/>
    </location>
</feature>
<feature type="compositionally biased region" description="Polar residues" evidence="1">
    <location>
        <begin position="165"/>
        <end position="174"/>
    </location>
</feature>
<protein>
    <submittedName>
        <fullName evidence="2">Uncharacterized protein</fullName>
    </submittedName>
</protein>
<organism evidence="2 3">
    <name type="scientific">Orchesella cincta</name>
    <name type="common">Springtail</name>
    <name type="synonym">Podura cincta</name>
    <dbReference type="NCBI Taxonomy" id="48709"/>
    <lineage>
        <taxon>Eukaryota</taxon>
        <taxon>Metazoa</taxon>
        <taxon>Ecdysozoa</taxon>
        <taxon>Arthropoda</taxon>
        <taxon>Hexapoda</taxon>
        <taxon>Collembola</taxon>
        <taxon>Entomobryomorpha</taxon>
        <taxon>Entomobryoidea</taxon>
        <taxon>Orchesellidae</taxon>
        <taxon>Orchesellinae</taxon>
        <taxon>Orchesella</taxon>
    </lineage>
</organism>
<sequence>MAQELTEETDRILLRSEISISLDQGLDQIDLLKPVNKSQQANLSGSATNIDHTANNSAALGDVVRGRAQERFLTGWKKGGITQPEDIDPSWLVNSMDADSDCGRRLSTCLNSRPYHSDLESSVVSNSNEPNRSRRRSRRVGQVSLPTQFPADSPHSYNIPPPGPSTSKVANGSISIPDGSIQAKQLRLLDRKISMYFGERSSSGGSRPPPTVRKARSYEKLQSNSSKALPHNLSLFSPPQPTELHTREKENASKYEDPTPTVTTISDIETDNCDFHVNPPIELTTAVGLGKDLDKSQEDTTTSSENDITTAVTPEQPSGSTVVFNGPSIEEGSPYPTTLSISSVELVVKQTVPSSFAPKDNNQYDIVEAESQSNVYVGGGGGDDDDPIASLLKETEPDKGLDEESDLWNRMEALSSYQSFNLIRKSTIDPNK</sequence>
<evidence type="ECO:0000256" key="1">
    <source>
        <dbReference type="SAM" id="MobiDB-lite"/>
    </source>
</evidence>
<comment type="caution">
    <text evidence="2">The sequence shown here is derived from an EMBL/GenBank/DDBJ whole genome shotgun (WGS) entry which is preliminary data.</text>
</comment>
<dbReference type="EMBL" id="LJIJ01000076">
    <property type="protein sequence ID" value="ODN03374.1"/>
    <property type="molecule type" value="Genomic_DNA"/>
</dbReference>
<feature type="region of interest" description="Disordered" evidence="1">
    <location>
        <begin position="198"/>
        <end position="266"/>
    </location>
</feature>
<reference evidence="2 3" key="1">
    <citation type="journal article" date="2016" name="Genome Biol. Evol.">
        <title>Gene Family Evolution Reflects Adaptation to Soil Environmental Stressors in the Genome of the Collembolan Orchesella cincta.</title>
        <authorList>
            <person name="Faddeeva-Vakhrusheva A."/>
            <person name="Derks M.F."/>
            <person name="Anvar S.Y."/>
            <person name="Agamennone V."/>
            <person name="Suring W."/>
            <person name="Smit S."/>
            <person name="van Straalen N.M."/>
            <person name="Roelofs D."/>
        </authorList>
    </citation>
    <scope>NUCLEOTIDE SEQUENCE [LARGE SCALE GENOMIC DNA]</scope>
    <source>
        <tissue evidence="2">Mixed pool</tissue>
    </source>
</reference>
<gene>
    <name evidence="2" type="ORF">Ocin01_03299</name>
</gene>
<dbReference type="AlphaFoldDB" id="A0A1D2NDN6"/>
<feature type="region of interest" description="Disordered" evidence="1">
    <location>
        <begin position="118"/>
        <end position="176"/>
    </location>
</feature>
<feature type="compositionally biased region" description="Polar residues" evidence="1">
    <location>
        <begin position="299"/>
        <end position="323"/>
    </location>
</feature>
<feature type="compositionally biased region" description="Low complexity" evidence="1">
    <location>
        <begin position="121"/>
        <end position="130"/>
    </location>
</feature>
<accession>A0A1D2NDN6</accession>
<dbReference type="Proteomes" id="UP000094527">
    <property type="component" value="Unassembled WGS sequence"/>
</dbReference>
<keyword evidence="3" id="KW-1185">Reference proteome</keyword>
<feature type="compositionally biased region" description="Basic and acidic residues" evidence="1">
    <location>
        <begin position="244"/>
        <end position="257"/>
    </location>
</feature>
<name>A0A1D2NDN6_ORCCI</name>